<evidence type="ECO:0000313" key="1">
    <source>
        <dbReference type="EMBL" id="RCH81895.1"/>
    </source>
</evidence>
<dbReference type="EMBL" id="PJQM01005319">
    <property type="protein sequence ID" value="RCH81895.1"/>
    <property type="molecule type" value="Genomic_DNA"/>
</dbReference>
<organism evidence="1 2">
    <name type="scientific">Rhizopus stolonifer</name>
    <name type="common">Rhizopus nigricans</name>
    <dbReference type="NCBI Taxonomy" id="4846"/>
    <lineage>
        <taxon>Eukaryota</taxon>
        <taxon>Fungi</taxon>
        <taxon>Fungi incertae sedis</taxon>
        <taxon>Mucoromycota</taxon>
        <taxon>Mucoromycotina</taxon>
        <taxon>Mucoromycetes</taxon>
        <taxon>Mucorales</taxon>
        <taxon>Mucorineae</taxon>
        <taxon>Rhizopodaceae</taxon>
        <taxon>Rhizopus</taxon>
    </lineage>
</organism>
<dbReference type="AlphaFoldDB" id="A0A367IW00"/>
<dbReference type="Proteomes" id="UP000253551">
    <property type="component" value="Unassembled WGS sequence"/>
</dbReference>
<accession>A0A367IW00</accession>
<gene>
    <name evidence="1" type="ORF">CU098_006179</name>
</gene>
<reference evidence="1 2" key="1">
    <citation type="journal article" date="2018" name="G3 (Bethesda)">
        <title>Phylogenetic and Phylogenomic Definition of Rhizopus Species.</title>
        <authorList>
            <person name="Gryganskyi A.P."/>
            <person name="Golan J."/>
            <person name="Dolatabadi S."/>
            <person name="Mondo S."/>
            <person name="Robb S."/>
            <person name="Idnurm A."/>
            <person name="Muszewska A."/>
            <person name="Steczkiewicz K."/>
            <person name="Masonjones S."/>
            <person name="Liao H.L."/>
            <person name="Gajdeczka M.T."/>
            <person name="Anike F."/>
            <person name="Vuek A."/>
            <person name="Anishchenko I.M."/>
            <person name="Voigt K."/>
            <person name="de Hoog G.S."/>
            <person name="Smith M.E."/>
            <person name="Heitman J."/>
            <person name="Vilgalys R."/>
            <person name="Stajich J.E."/>
        </authorList>
    </citation>
    <scope>NUCLEOTIDE SEQUENCE [LARGE SCALE GENOMIC DNA]</scope>
    <source>
        <strain evidence="1 2">LSU 92-RS-03</strain>
    </source>
</reference>
<sequence length="288" mass="33644">MSSQYTRDQAIGMAFYVDYTDDNVKIYKNKIEELDSFEICWTEVDSEPVLVSFLRIRNVYEIVKQHKVFFGSKTAQSFATWCRNKKVDFLNSKEKKGKKISRDLFILDERYYEDLVTSIITYLPRYQGTLKLLALNGMKLVGYARKSPIGNDPENTTRLMQAMVRNLKERSFASRIYVPSSWASTRLIQRDLKPDNSIMEKLEVVNGNTQDFLEYVKASNYSICLISIDFYGITTIRSDLVQLIENTPAIKKIAIDNEVYIFDAETLKNDQKMLEKFDNRSQFYNRSK</sequence>
<comment type="caution">
    <text evidence="1">The sequence shown here is derived from an EMBL/GenBank/DDBJ whole genome shotgun (WGS) entry which is preliminary data.</text>
</comment>
<name>A0A367IW00_RHIST</name>
<dbReference type="OrthoDB" id="2286136at2759"/>
<protein>
    <submittedName>
        <fullName evidence="1">Uncharacterized protein</fullName>
    </submittedName>
</protein>
<evidence type="ECO:0000313" key="2">
    <source>
        <dbReference type="Proteomes" id="UP000253551"/>
    </source>
</evidence>
<proteinExistence type="predicted"/>
<keyword evidence="2" id="KW-1185">Reference proteome</keyword>